<feature type="region of interest" description="Disordered" evidence="1">
    <location>
        <begin position="45"/>
        <end position="118"/>
    </location>
</feature>
<name>A0AAU9N3E7_9ASTR</name>
<gene>
    <name evidence="2" type="ORF">LVIROSA_LOCUS19997</name>
</gene>
<evidence type="ECO:0000256" key="1">
    <source>
        <dbReference type="SAM" id="MobiDB-lite"/>
    </source>
</evidence>
<accession>A0AAU9N3E7</accession>
<organism evidence="2 3">
    <name type="scientific">Lactuca virosa</name>
    <dbReference type="NCBI Taxonomy" id="75947"/>
    <lineage>
        <taxon>Eukaryota</taxon>
        <taxon>Viridiplantae</taxon>
        <taxon>Streptophyta</taxon>
        <taxon>Embryophyta</taxon>
        <taxon>Tracheophyta</taxon>
        <taxon>Spermatophyta</taxon>
        <taxon>Magnoliopsida</taxon>
        <taxon>eudicotyledons</taxon>
        <taxon>Gunneridae</taxon>
        <taxon>Pentapetalae</taxon>
        <taxon>asterids</taxon>
        <taxon>campanulids</taxon>
        <taxon>Asterales</taxon>
        <taxon>Asteraceae</taxon>
        <taxon>Cichorioideae</taxon>
        <taxon>Cichorieae</taxon>
        <taxon>Lactucinae</taxon>
        <taxon>Lactuca</taxon>
    </lineage>
</organism>
<comment type="caution">
    <text evidence="2">The sequence shown here is derived from an EMBL/GenBank/DDBJ whole genome shotgun (WGS) entry which is preliminary data.</text>
</comment>
<feature type="compositionally biased region" description="Polar residues" evidence="1">
    <location>
        <begin position="95"/>
        <end position="118"/>
    </location>
</feature>
<keyword evidence="3" id="KW-1185">Reference proteome</keyword>
<sequence length="118" mass="13046">MFVPSKEPVNEAVISPAEIENEINIFKQPNNPTPEQMESLIEKLQSAARKPPQAVPVATECPFGSDKDDSNASLMPRKQRRRDPRPRVLIIKPVQQPNSTGEPAQVQQDNQSPIVAPA</sequence>
<proteinExistence type="predicted"/>
<protein>
    <submittedName>
        <fullName evidence="2">Uncharacterized protein</fullName>
    </submittedName>
</protein>
<dbReference type="AlphaFoldDB" id="A0AAU9N3E7"/>
<reference evidence="2 3" key="1">
    <citation type="submission" date="2022-01" db="EMBL/GenBank/DDBJ databases">
        <authorList>
            <person name="Xiong W."/>
            <person name="Schranz E."/>
        </authorList>
    </citation>
    <scope>NUCLEOTIDE SEQUENCE [LARGE SCALE GENOMIC DNA]</scope>
</reference>
<dbReference type="EMBL" id="CAKMRJ010003334">
    <property type="protein sequence ID" value="CAH1433407.1"/>
    <property type="molecule type" value="Genomic_DNA"/>
</dbReference>
<evidence type="ECO:0000313" key="3">
    <source>
        <dbReference type="Proteomes" id="UP001157418"/>
    </source>
</evidence>
<dbReference type="Proteomes" id="UP001157418">
    <property type="component" value="Unassembled WGS sequence"/>
</dbReference>
<evidence type="ECO:0000313" key="2">
    <source>
        <dbReference type="EMBL" id="CAH1433407.1"/>
    </source>
</evidence>